<dbReference type="Pfam" id="PF14497">
    <property type="entry name" value="GST_C_3"/>
    <property type="match status" value="1"/>
</dbReference>
<dbReference type="SFLD" id="SFLDS00019">
    <property type="entry name" value="Glutathione_Transferase_(cytos"/>
    <property type="match status" value="1"/>
</dbReference>
<dbReference type="PROSITE" id="PS50404">
    <property type="entry name" value="GST_NTER"/>
    <property type="match status" value="1"/>
</dbReference>
<dbReference type="InterPro" id="IPR040079">
    <property type="entry name" value="Glutathione_S-Trfase"/>
</dbReference>
<dbReference type="PANTHER" id="PTHR11571:SF266">
    <property type="entry name" value="GLUTATHIONE S-TRANSFERASE ALPHA-2-RELATED"/>
    <property type="match status" value="1"/>
</dbReference>
<dbReference type="OMA" id="DMIMILP"/>
<dbReference type="InterPro" id="IPR036249">
    <property type="entry name" value="Thioredoxin-like_sf"/>
</dbReference>
<evidence type="ECO:0000313" key="3">
    <source>
        <dbReference type="EMBL" id="EGC31773.1"/>
    </source>
</evidence>
<keyword evidence="4" id="KW-1185">Reference proteome</keyword>
<dbReference type="CDD" id="cd03192">
    <property type="entry name" value="GST_C_Sigma_like"/>
    <property type="match status" value="1"/>
</dbReference>
<dbReference type="GO" id="GO:0004364">
    <property type="term" value="F:glutathione transferase activity"/>
    <property type="evidence" value="ECO:0000318"/>
    <property type="project" value="GO_Central"/>
</dbReference>
<dbReference type="Gene3D" id="1.20.1050.130">
    <property type="match status" value="1"/>
</dbReference>
<dbReference type="VEuPathDB" id="AmoebaDB:DICPUDRAFT_82355"/>
<dbReference type="InterPro" id="IPR010987">
    <property type="entry name" value="Glutathione-S-Trfase_C-like"/>
</dbReference>
<evidence type="ECO:0008006" key="5">
    <source>
        <dbReference type="Google" id="ProtNLM"/>
    </source>
</evidence>
<dbReference type="eggNOG" id="KOG1695">
    <property type="taxonomic scope" value="Eukaryota"/>
</dbReference>
<evidence type="ECO:0000259" key="1">
    <source>
        <dbReference type="PROSITE" id="PS50404"/>
    </source>
</evidence>
<dbReference type="InterPro" id="IPR036282">
    <property type="entry name" value="Glutathione-S-Trfase_C_sf"/>
</dbReference>
<proteinExistence type="predicted"/>
<gene>
    <name evidence="3" type="ORF">DICPUDRAFT_82355</name>
</gene>
<feature type="domain" description="GST C-terminal" evidence="2">
    <location>
        <begin position="78"/>
        <end position="197"/>
    </location>
</feature>
<dbReference type="InterPro" id="IPR004045">
    <property type="entry name" value="Glutathione_S-Trfase_N"/>
</dbReference>
<dbReference type="KEGG" id="dpp:DICPUDRAFT_82355"/>
<name>F0ZWA2_DICPU</name>
<dbReference type="InterPro" id="IPR004046">
    <property type="entry name" value="GST_C"/>
</dbReference>
<dbReference type="GO" id="GO:1904643">
    <property type="term" value="P:response to curcumin"/>
    <property type="evidence" value="ECO:0007669"/>
    <property type="project" value="UniProtKB-ARBA"/>
</dbReference>
<dbReference type="InParanoid" id="F0ZWA2"/>
<dbReference type="PANTHER" id="PTHR11571">
    <property type="entry name" value="GLUTATHIONE S-TRANSFERASE"/>
    <property type="match status" value="1"/>
</dbReference>
<dbReference type="FunFam" id="1.20.1050.130:FF:000014">
    <property type="entry name" value="Putative glutathione S-transferase alpha-5"/>
    <property type="match status" value="1"/>
</dbReference>
<organism evidence="3 4">
    <name type="scientific">Dictyostelium purpureum</name>
    <name type="common">Slime mold</name>
    <dbReference type="NCBI Taxonomy" id="5786"/>
    <lineage>
        <taxon>Eukaryota</taxon>
        <taxon>Amoebozoa</taxon>
        <taxon>Evosea</taxon>
        <taxon>Eumycetozoa</taxon>
        <taxon>Dictyostelia</taxon>
        <taxon>Dictyosteliales</taxon>
        <taxon>Dictyosteliaceae</taxon>
        <taxon>Dictyostelium</taxon>
    </lineage>
</organism>
<dbReference type="FunCoup" id="F0ZWA2">
    <property type="interactions" value="22"/>
</dbReference>
<sequence>MSVPKVYYYPVRGRGQFVVALLHYLKVDFEIDTTSNEQIKPETTFGQVPYYVDDEIKLAQTHAIARYLANKHKIHGKSLVEQAKVDEIVDSVWDTLNPLLAATFGGNDSAKEEYKKNNKLHLFLDVYEKKLNENKYIAGGDDYTLADFDAFLVYNYIDLLGYLTDRNSYPKLEELRKYFTSLPQLQKYFESVKNTPL</sequence>
<reference evidence="4" key="1">
    <citation type="journal article" date="2011" name="Genome Biol.">
        <title>Comparative genomics of the social amoebae Dictyostelium discoideum and Dictyostelium purpureum.</title>
        <authorList>
            <consortium name="US DOE Joint Genome Institute (JGI-PGF)"/>
            <person name="Sucgang R."/>
            <person name="Kuo A."/>
            <person name="Tian X."/>
            <person name="Salerno W."/>
            <person name="Parikh A."/>
            <person name="Feasley C.L."/>
            <person name="Dalin E."/>
            <person name="Tu H."/>
            <person name="Huang E."/>
            <person name="Barry K."/>
            <person name="Lindquist E."/>
            <person name="Shapiro H."/>
            <person name="Bruce D."/>
            <person name="Schmutz J."/>
            <person name="Salamov A."/>
            <person name="Fey P."/>
            <person name="Gaudet P."/>
            <person name="Anjard C."/>
            <person name="Babu M.M."/>
            <person name="Basu S."/>
            <person name="Bushmanova Y."/>
            <person name="van der Wel H."/>
            <person name="Katoh-Kurasawa M."/>
            <person name="Dinh C."/>
            <person name="Coutinho P.M."/>
            <person name="Saito T."/>
            <person name="Elias M."/>
            <person name="Schaap P."/>
            <person name="Kay R.R."/>
            <person name="Henrissat B."/>
            <person name="Eichinger L."/>
            <person name="Rivero F."/>
            <person name="Putnam N.H."/>
            <person name="West C.M."/>
            <person name="Loomis W.F."/>
            <person name="Chisholm R.L."/>
            <person name="Shaulsky G."/>
            <person name="Strassmann J.E."/>
            <person name="Queller D.C."/>
            <person name="Kuspa A."/>
            <person name="Grigoriev I.V."/>
        </authorList>
    </citation>
    <scope>NUCLEOTIDE SEQUENCE [LARGE SCALE GENOMIC DNA]</scope>
    <source>
        <strain evidence="4">QSDP1</strain>
    </source>
</reference>
<dbReference type="AlphaFoldDB" id="F0ZWA2"/>
<dbReference type="CDD" id="cd03039">
    <property type="entry name" value="GST_N_Sigma_like"/>
    <property type="match status" value="1"/>
</dbReference>
<dbReference type="Pfam" id="PF02798">
    <property type="entry name" value="GST_N"/>
    <property type="match status" value="1"/>
</dbReference>
<dbReference type="Proteomes" id="UP000001064">
    <property type="component" value="Unassembled WGS sequence"/>
</dbReference>
<dbReference type="SUPFAM" id="SSF52833">
    <property type="entry name" value="Thioredoxin-like"/>
    <property type="match status" value="1"/>
</dbReference>
<feature type="domain" description="GST N-terminal" evidence="1">
    <location>
        <begin position="2"/>
        <end position="76"/>
    </location>
</feature>
<dbReference type="SUPFAM" id="SSF47616">
    <property type="entry name" value="GST C-terminal domain-like"/>
    <property type="match status" value="1"/>
</dbReference>
<evidence type="ECO:0000313" key="4">
    <source>
        <dbReference type="Proteomes" id="UP000001064"/>
    </source>
</evidence>
<dbReference type="STRING" id="5786.F0ZWA2"/>
<dbReference type="InterPro" id="IPR050213">
    <property type="entry name" value="GST_superfamily"/>
</dbReference>
<dbReference type="RefSeq" id="XP_003291696.1">
    <property type="nucleotide sequence ID" value="XM_003291648.1"/>
</dbReference>
<dbReference type="OrthoDB" id="16574at2759"/>
<protein>
    <recommendedName>
        <fullName evidence="5">Glutathione S-transferase</fullName>
    </recommendedName>
</protein>
<dbReference type="PROSITE" id="PS50405">
    <property type="entry name" value="GST_CTER"/>
    <property type="match status" value="1"/>
</dbReference>
<dbReference type="GeneID" id="10505444"/>
<dbReference type="EMBL" id="GL871231">
    <property type="protein sequence ID" value="EGC31773.1"/>
    <property type="molecule type" value="Genomic_DNA"/>
</dbReference>
<dbReference type="GO" id="GO:0006749">
    <property type="term" value="P:glutathione metabolic process"/>
    <property type="evidence" value="ECO:0000318"/>
    <property type="project" value="GO_Central"/>
</dbReference>
<accession>F0ZWA2</accession>
<evidence type="ECO:0000259" key="2">
    <source>
        <dbReference type="PROSITE" id="PS50405"/>
    </source>
</evidence>